<accession>T1L2W2</accession>
<dbReference type="AlphaFoldDB" id="T1L2W2"/>
<reference evidence="2" key="1">
    <citation type="submission" date="2011-08" db="EMBL/GenBank/DDBJ databases">
        <authorList>
            <person name="Rombauts S."/>
        </authorList>
    </citation>
    <scope>NUCLEOTIDE SEQUENCE</scope>
    <source>
        <strain evidence="2">London</strain>
    </source>
</reference>
<proteinExistence type="predicted"/>
<organism evidence="1 2">
    <name type="scientific">Tetranychus urticae</name>
    <name type="common">Two-spotted spider mite</name>
    <dbReference type="NCBI Taxonomy" id="32264"/>
    <lineage>
        <taxon>Eukaryota</taxon>
        <taxon>Metazoa</taxon>
        <taxon>Ecdysozoa</taxon>
        <taxon>Arthropoda</taxon>
        <taxon>Chelicerata</taxon>
        <taxon>Arachnida</taxon>
        <taxon>Acari</taxon>
        <taxon>Acariformes</taxon>
        <taxon>Trombidiformes</taxon>
        <taxon>Prostigmata</taxon>
        <taxon>Eleutherengona</taxon>
        <taxon>Raphignathae</taxon>
        <taxon>Tetranychoidea</taxon>
        <taxon>Tetranychidae</taxon>
        <taxon>Tetranychus</taxon>
    </lineage>
</organism>
<evidence type="ECO:0000313" key="1">
    <source>
        <dbReference type="EnsemblMetazoa" id="tetur34g00610.1"/>
    </source>
</evidence>
<reference evidence="1" key="2">
    <citation type="submission" date="2015-06" db="UniProtKB">
        <authorList>
            <consortium name="EnsemblMetazoa"/>
        </authorList>
    </citation>
    <scope>IDENTIFICATION</scope>
</reference>
<keyword evidence="2" id="KW-1185">Reference proteome</keyword>
<name>T1L2W2_TETUR</name>
<evidence type="ECO:0000313" key="2">
    <source>
        <dbReference type="Proteomes" id="UP000015104"/>
    </source>
</evidence>
<dbReference type="EMBL" id="CAEY01000991">
    <property type="status" value="NOT_ANNOTATED_CDS"/>
    <property type="molecule type" value="Genomic_DNA"/>
</dbReference>
<dbReference type="HOGENOM" id="CLU_2999064_0_0_1"/>
<protein>
    <submittedName>
        <fullName evidence="1">Uncharacterized protein</fullName>
    </submittedName>
</protein>
<sequence>MEYKNKGHNNCDYNGDKYQQHKKYNNTGNNNHSFYYYHHSVIFRLKLTSNLNKHGKE</sequence>
<dbReference type="EnsemblMetazoa" id="tetur34g00610.1">
    <property type="protein sequence ID" value="tetur34g00610.1"/>
    <property type="gene ID" value="tetur34g00610"/>
</dbReference>
<dbReference type="Proteomes" id="UP000015104">
    <property type="component" value="Unassembled WGS sequence"/>
</dbReference>